<evidence type="ECO:0000313" key="5">
    <source>
        <dbReference type="Proteomes" id="UP000015105"/>
    </source>
</evidence>
<dbReference type="InterPro" id="IPR027413">
    <property type="entry name" value="GROEL-like_equatorial_sf"/>
</dbReference>
<dbReference type="FunFam" id="3.50.7.10:FF:000001">
    <property type="entry name" value="60 kDa chaperonin"/>
    <property type="match status" value="1"/>
</dbReference>
<keyword evidence="5" id="KW-1185">Reference proteome</keyword>
<evidence type="ECO:0000313" key="4">
    <source>
        <dbReference type="EnsemblPlants" id="AET1Gv20871200.3"/>
    </source>
</evidence>
<dbReference type="InterPro" id="IPR002423">
    <property type="entry name" value="Cpn60/GroEL/TCP-1"/>
</dbReference>
<dbReference type="Gramene" id="AET1Gv20871200.3">
    <property type="protein sequence ID" value="AET1Gv20871200.3"/>
    <property type="gene ID" value="AET1Gv20871200"/>
</dbReference>
<dbReference type="NCBIfam" id="NF009487">
    <property type="entry name" value="PRK12849.1"/>
    <property type="match status" value="1"/>
</dbReference>
<dbReference type="Pfam" id="PF00118">
    <property type="entry name" value="Cpn60_TCP1"/>
    <property type="match status" value="1"/>
</dbReference>
<evidence type="ECO:0008006" key="6">
    <source>
        <dbReference type="Google" id="ProtNLM"/>
    </source>
</evidence>
<name>A0A452ZPS5_AEGTS</name>
<reference evidence="5" key="2">
    <citation type="journal article" date="2017" name="Nat. Plants">
        <title>The Aegilops tauschii genome reveals multiple impacts of transposons.</title>
        <authorList>
            <person name="Zhao G."/>
            <person name="Zou C."/>
            <person name="Li K."/>
            <person name="Wang K."/>
            <person name="Li T."/>
            <person name="Gao L."/>
            <person name="Zhang X."/>
            <person name="Wang H."/>
            <person name="Yang Z."/>
            <person name="Liu X."/>
            <person name="Jiang W."/>
            <person name="Mao L."/>
            <person name="Kong X."/>
            <person name="Jiao Y."/>
            <person name="Jia J."/>
        </authorList>
    </citation>
    <scope>NUCLEOTIDE SEQUENCE [LARGE SCALE GENOMIC DNA]</scope>
    <source>
        <strain evidence="5">cv. AL8/78</strain>
    </source>
</reference>
<evidence type="ECO:0000256" key="2">
    <source>
        <dbReference type="ARBA" id="ARBA00023186"/>
    </source>
</evidence>
<dbReference type="PRINTS" id="PR00298">
    <property type="entry name" value="CHAPERONIN60"/>
</dbReference>
<evidence type="ECO:0000256" key="1">
    <source>
        <dbReference type="ARBA" id="ARBA00006607"/>
    </source>
</evidence>
<dbReference type="SUPFAM" id="SSF52029">
    <property type="entry name" value="GroEL apical domain-like"/>
    <property type="match status" value="1"/>
</dbReference>
<dbReference type="NCBIfam" id="NF000592">
    <property type="entry name" value="PRK00013.1"/>
    <property type="match status" value="1"/>
</dbReference>
<dbReference type="InterPro" id="IPR027410">
    <property type="entry name" value="TCP-1-like_intermed_sf"/>
</dbReference>
<dbReference type="SUPFAM" id="SSF48592">
    <property type="entry name" value="GroEL equatorial domain-like"/>
    <property type="match status" value="1"/>
</dbReference>
<reference evidence="4" key="4">
    <citation type="submission" date="2019-03" db="UniProtKB">
        <authorList>
            <consortium name="EnsemblPlants"/>
        </authorList>
    </citation>
    <scope>IDENTIFICATION</scope>
</reference>
<organism evidence="4 5">
    <name type="scientific">Aegilops tauschii subsp. strangulata</name>
    <name type="common">Goatgrass</name>
    <dbReference type="NCBI Taxonomy" id="200361"/>
    <lineage>
        <taxon>Eukaryota</taxon>
        <taxon>Viridiplantae</taxon>
        <taxon>Streptophyta</taxon>
        <taxon>Embryophyta</taxon>
        <taxon>Tracheophyta</taxon>
        <taxon>Spermatophyta</taxon>
        <taxon>Magnoliopsida</taxon>
        <taxon>Liliopsida</taxon>
        <taxon>Poales</taxon>
        <taxon>Poaceae</taxon>
        <taxon>BOP clade</taxon>
        <taxon>Pooideae</taxon>
        <taxon>Triticodae</taxon>
        <taxon>Triticeae</taxon>
        <taxon>Triticinae</taxon>
        <taxon>Aegilops</taxon>
    </lineage>
</organism>
<keyword evidence="2" id="KW-0143">Chaperone</keyword>
<dbReference type="Gene3D" id="1.10.560.10">
    <property type="entry name" value="GroEL-like equatorial domain"/>
    <property type="match status" value="1"/>
</dbReference>
<dbReference type="InterPro" id="IPR027409">
    <property type="entry name" value="GroEL-like_apical_dom_sf"/>
</dbReference>
<dbReference type="GO" id="GO:0005524">
    <property type="term" value="F:ATP binding"/>
    <property type="evidence" value="ECO:0007669"/>
    <property type="project" value="InterPro"/>
</dbReference>
<proteinExistence type="inferred from homology"/>
<protein>
    <recommendedName>
        <fullName evidence="6">Chaperonin CPN60-2, mitochondrial</fullName>
    </recommendedName>
</protein>
<accession>A0A452ZPS5</accession>
<dbReference type="EnsemblPlants" id="AET1Gv20871200.3">
    <property type="protein sequence ID" value="AET1Gv20871200.3"/>
    <property type="gene ID" value="AET1Gv20871200"/>
</dbReference>
<dbReference type="GO" id="GO:0042026">
    <property type="term" value="P:protein refolding"/>
    <property type="evidence" value="ECO:0007669"/>
    <property type="project" value="InterPro"/>
</dbReference>
<dbReference type="AlphaFoldDB" id="A0A452ZPS5"/>
<dbReference type="Gene3D" id="3.30.260.10">
    <property type="entry name" value="TCP-1-like chaperonin intermediate domain"/>
    <property type="match status" value="1"/>
</dbReference>
<comment type="similarity">
    <text evidence="1 3">Belongs to the chaperonin (HSP60) family.</text>
</comment>
<dbReference type="GO" id="GO:0140662">
    <property type="term" value="F:ATP-dependent protein folding chaperone"/>
    <property type="evidence" value="ECO:0007669"/>
    <property type="project" value="InterPro"/>
</dbReference>
<reference evidence="5" key="1">
    <citation type="journal article" date="2014" name="Science">
        <title>Ancient hybridizations among the ancestral genomes of bread wheat.</title>
        <authorList>
            <consortium name="International Wheat Genome Sequencing Consortium,"/>
            <person name="Marcussen T."/>
            <person name="Sandve S.R."/>
            <person name="Heier L."/>
            <person name="Spannagl M."/>
            <person name="Pfeifer M."/>
            <person name="Jakobsen K.S."/>
            <person name="Wulff B.B."/>
            <person name="Steuernagel B."/>
            <person name="Mayer K.F."/>
            <person name="Olsen O.A."/>
        </authorList>
    </citation>
    <scope>NUCLEOTIDE SEQUENCE [LARGE SCALE GENOMIC DNA]</scope>
    <source>
        <strain evidence="5">cv. AL8/78</strain>
    </source>
</reference>
<reference evidence="4" key="3">
    <citation type="journal article" date="2017" name="Nature">
        <title>Genome sequence of the progenitor of the wheat D genome Aegilops tauschii.</title>
        <authorList>
            <person name="Luo M.C."/>
            <person name="Gu Y.Q."/>
            <person name="Puiu D."/>
            <person name="Wang H."/>
            <person name="Twardziok S.O."/>
            <person name="Deal K.R."/>
            <person name="Huo N."/>
            <person name="Zhu T."/>
            <person name="Wang L."/>
            <person name="Wang Y."/>
            <person name="McGuire P.E."/>
            <person name="Liu S."/>
            <person name="Long H."/>
            <person name="Ramasamy R.K."/>
            <person name="Rodriguez J.C."/>
            <person name="Van S.L."/>
            <person name="Yuan L."/>
            <person name="Wang Z."/>
            <person name="Xia Z."/>
            <person name="Xiao L."/>
            <person name="Anderson O.D."/>
            <person name="Ouyang S."/>
            <person name="Liang Y."/>
            <person name="Zimin A.V."/>
            <person name="Pertea G."/>
            <person name="Qi P."/>
            <person name="Bennetzen J.L."/>
            <person name="Dai X."/>
            <person name="Dawson M.W."/>
            <person name="Muller H.G."/>
            <person name="Kugler K."/>
            <person name="Rivarola-Duarte L."/>
            <person name="Spannagl M."/>
            <person name="Mayer K.F.X."/>
            <person name="Lu F.H."/>
            <person name="Bevan M.W."/>
            <person name="Leroy P."/>
            <person name="Li P."/>
            <person name="You F.M."/>
            <person name="Sun Q."/>
            <person name="Liu Z."/>
            <person name="Lyons E."/>
            <person name="Wicker T."/>
            <person name="Salzberg S.L."/>
            <person name="Devos K.M."/>
            <person name="Dvorak J."/>
        </authorList>
    </citation>
    <scope>NUCLEOTIDE SEQUENCE [LARGE SCALE GENOMIC DNA]</scope>
    <source>
        <strain evidence="4">cv. AL8/78</strain>
    </source>
</reference>
<evidence type="ECO:0000256" key="3">
    <source>
        <dbReference type="RuleBase" id="RU000418"/>
    </source>
</evidence>
<dbReference type="PANTHER" id="PTHR45633">
    <property type="entry name" value="60 KDA HEAT SHOCK PROTEIN, MITOCHONDRIAL"/>
    <property type="match status" value="1"/>
</dbReference>
<sequence length="361" mass="38363">MYRAAAAAISRSSSALRRQLARGGGGEQRQWARGYAAKEVTFGVGARAAMLRGVNDLADAVKVTMGPKGRNVVIERPNRSPKVTKDGVTVAKSIEFEDSAKNVGASLVKQVADATNKAAGDGTTCATVLTQAILTEGCKAVAAGVNVMDLRKGINKAISAVSAHLKSKAWMIDSPDEINQVATISANGEKEIGDLISKAMGIVGKDGVITIADGKTLDNELEAVQGMKLTRGYISPYFVTDQKTQKCELKDPLILIHDKKISNMNSLLPALQISIQNRRPLLIFAEDVDGEALSMLVLNKHRAGLKICAVKAPGFGENRRANLDDMAVLTGGQVISEDQGLDLDKVELQMLGTAKKVCQLP</sequence>
<dbReference type="Proteomes" id="UP000015105">
    <property type="component" value="Chromosome 1D"/>
</dbReference>
<dbReference type="InterPro" id="IPR001844">
    <property type="entry name" value="Cpn60/GroEL"/>
</dbReference>
<dbReference type="Gene3D" id="3.50.7.10">
    <property type="entry name" value="GroEL"/>
    <property type="match status" value="1"/>
</dbReference>
<reference evidence="4" key="5">
    <citation type="journal article" date="2021" name="G3 (Bethesda)">
        <title>Aegilops tauschii genome assembly Aet v5.0 features greater sequence contiguity and improved annotation.</title>
        <authorList>
            <person name="Wang L."/>
            <person name="Zhu T."/>
            <person name="Rodriguez J.C."/>
            <person name="Deal K.R."/>
            <person name="Dubcovsky J."/>
            <person name="McGuire P.E."/>
            <person name="Lux T."/>
            <person name="Spannagl M."/>
            <person name="Mayer K.F.X."/>
            <person name="Baldrich P."/>
            <person name="Meyers B.C."/>
            <person name="Huo N."/>
            <person name="Gu Y.Q."/>
            <person name="Zhou H."/>
            <person name="Devos K.M."/>
            <person name="Bennetzen J.L."/>
            <person name="Unver T."/>
            <person name="Budak H."/>
            <person name="Gulick P.J."/>
            <person name="Galiba G."/>
            <person name="Kalapos B."/>
            <person name="Nelson D.R."/>
            <person name="Li P."/>
            <person name="You F.M."/>
            <person name="Luo M.C."/>
            <person name="Dvorak J."/>
        </authorList>
    </citation>
    <scope>NUCLEOTIDE SEQUENCE [LARGE SCALE GENOMIC DNA]</scope>
    <source>
        <strain evidence="4">cv. AL8/78</strain>
    </source>
</reference>